<gene>
    <name evidence="2" type="ORF">KME07_18340</name>
</gene>
<sequence length="121" mass="13882">MVKPDRIGHRLVTVLIFRLVGCPKQSPAKNLLDRLQHQAQVLAFMYDFRVPFDNNQAERDLRKMKLKQKISGGFRSVEGTQMFSRIRGYISTLKKQGLNVLDALKQVFLGNPTIPTMLQPE</sequence>
<reference evidence="2" key="1">
    <citation type="submission" date="2021-05" db="EMBL/GenBank/DDBJ databases">
        <authorList>
            <person name="Pietrasiak N."/>
            <person name="Ward R."/>
            <person name="Stajich J.E."/>
            <person name="Kurbessoian T."/>
        </authorList>
    </citation>
    <scope>NUCLEOTIDE SEQUENCE</scope>
    <source>
        <strain evidence="2">GSE-TBD4-15B</strain>
    </source>
</reference>
<dbReference type="InterPro" id="IPR004291">
    <property type="entry name" value="Transposase_IS66_central"/>
</dbReference>
<accession>A0A951PD63</accession>
<dbReference type="InterPro" id="IPR052344">
    <property type="entry name" value="Transposase-related"/>
</dbReference>
<evidence type="ECO:0000313" key="2">
    <source>
        <dbReference type="EMBL" id="MBW4467389.1"/>
    </source>
</evidence>
<protein>
    <submittedName>
        <fullName evidence="2">Transposase</fullName>
    </submittedName>
</protein>
<dbReference type="PANTHER" id="PTHR33678">
    <property type="entry name" value="BLL1576 PROTEIN"/>
    <property type="match status" value="1"/>
</dbReference>
<dbReference type="EMBL" id="JAHHHV010000076">
    <property type="protein sequence ID" value="MBW4467389.1"/>
    <property type="molecule type" value="Genomic_DNA"/>
</dbReference>
<dbReference type="PANTHER" id="PTHR33678:SF1">
    <property type="entry name" value="BLL1576 PROTEIN"/>
    <property type="match status" value="1"/>
</dbReference>
<name>A0A951PD63_9CYAN</name>
<reference evidence="2" key="2">
    <citation type="journal article" date="2022" name="Microbiol. Resour. Announc.">
        <title>Metagenome Sequencing to Explore Phylogenomics of Terrestrial Cyanobacteria.</title>
        <authorList>
            <person name="Ward R.D."/>
            <person name="Stajich J.E."/>
            <person name="Johansen J.R."/>
            <person name="Huntemann M."/>
            <person name="Clum A."/>
            <person name="Foster B."/>
            <person name="Foster B."/>
            <person name="Roux S."/>
            <person name="Palaniappan K."/>
            <person name="Varghese N."/>
            <person name="Mukherjee S."/>
            <person name="Reddy T.B.K."/>
            <person name="Daum C."/>
            <person name="Copeland A."/>
            <person name="Chen I.A."/>
            <person name="Ivanova N.N."/>
            <person name="Kyrpides N.C."/>
            <person name="Shapiro N."/>
            <person name="Eloe-Fadrosh E.A."/>
            <person name="Pietrasiak N."/>
        </authorList>
    </citation>
    <scope>NUCLEOTIDE SEQUENCE</scope>
    <source>
        <strain evidence="2">GSE-TBD4-15B</strain>
    </source>
</reference>
<evidence type="ECO:0000313" key="3">
    <source>
        <dbReference type="Proteomes" id="UP000707356"/>
    </source>
</evidence>
<organism evidence="2 3">
    <name type="scientific">Pegethrix bostrychoides GSE-TBD4-15B</name>
    <dbReference type="NCBI Taxonomy" id="2839662"/>
    <lineage>
        <taxon>Bacteria</taxon>
        <taxon>Bacillati</taxon>
        <taxon>Cyanobacteriota</taxon>
        <taxon>Cyanophyceae</taxon>
        <taxon>Oculatellales</taxon>
        <taxon>Oculatellaceae</taxon>
        <taxon>Pegethrix</taxon>
    </lineage>
</organism>
<comment type="caution">
    <text evidence="2">The sequence shown here is derived from an EMBL/GenBank/DDBJ whole genome shotgun (WGS) entry which is preliminary data.</text>
</comment>
<feature type="domain" description="Transposase IS66 central" evidence="1">
    <location>
        <begin position="22"/>
        <end position="81"/>
    </location>
</feature>
<dbReference type="AlphaFoldDB" id="A0A951PD63"/>
<proteinExistence type="predicted"/>
<dbReference type="Proteomes" id="UP000707356">
    <property type="component" value="Unassembled WGS sequence"/>
</dbReference>
<evidence type="ECO:0000259" key="1">
    <source>
        <dbReference type="Pfam" id="PF03050"/>
    </source>
</evidence>
<dbReference type="Pfam" id="PF03050">
    <property type="entry name" value="DDE_Tnp_IS66"/>
    <property type="match status" value="1"/>
</dbReference>